<protein>
    <recommendedName>
        <fullName evidence="1">KilA/APSES-type HTH DNA-binding domain-containing protein</fullName>
    </recommendedName>
</protein>
<evidence type="ECO:0000313" key="3">
    <source>
        <dbReference type="Proteomes" id="UP000292855"/>
    </source>
</evidence>
<dbReference type="SMART" id="SM01252">
    <property type="entry name" value="KilA-N"/>
    <property type="match status" value="1"/>
</dbReference>
<name>A0A4Q6XZ33_9SPHI</name>
<dbReference type="RefSeq" id="WP_130140458.1">
    <property type="nucleotide sequence ID" value="NZ_SGIT01000001.1"/>
</dbReference>
<dbReference type="AlphaFoldDB" id="A0A4Q6XZ33"/>
<accession>A0A4Q6XZ33</accession>
<dbReference type="EMBL" id="SGIT01000001">
    <property type="protein sequence ID" value="RZF62229.1"/>
    <property type="molecule type" value="Genomic_DNA"/>
</dbReference>
<proteinExistence type="predicted"/>
<keyword evidence="3" id="KW-1185">Reference proteome</keyword>
<dbReference type="OrthoDB" id="9810290at2"/>
<evidence type="ECO:0000313" key="2">
    <source>
        <dbReference type="EMBL" id="RZF62229.1"/>
    </source>
</evidence>
<evidence type="ECO:0000259" key="1">
    <source>
        <dbReference type="SMART" id="SM01252"/>
    </source>
</evidence>
<dbReference type="Pfam" id="PF04383">
    <property type="entry name" value="KilA-N"/>
    <property type="match status" value="1"/>
</dbReference>
<feature type="domain" description="KilA/APSES-type HTH DNA-binding" evidence="1">
    <location>
        <begin position="13"/>
        <end position="125"/>
    </location>
</feature>
<sequence>MAKNKTINVKGIDILLYQNNDEDFISLTDIARHKDALHTDSIIQNWMRNRNTIELLGFWETIYNTDFKPLEFEGFRKQAGLNSFVMTPKRIVSRNLSNGEKYARDFGNLQIVFTHVKTIFRTIVQSLGVIG</sequence>
<dbReference type="InterPro" id="IPR018004">
    <property type="entry name" value="KilA/APSES_HTH"/>
</dbReference>
<gene>
    <name evidence="2" type="ORF">EWE74_05345</name>
</gene>
<comment type="caution">
    <text evidence="2">The sequence shown here is derived from an EMBL/GenBank/DDBJ whole genome shotgun (WGS) entry which is preliminary data.</text>
</comment>
<organism evidence="2 3">
    <name type="scientific">Sphingobacterium corticibacterium</name>
    <dbReference type="NCBI Taxonomy" id="2484746"/>
    <lineage>
        <taxon>Bacteria</taxon>
        <taxon>Pseudomonadati</taxon>
        <taxon>Bacteroidota</taxon>
        <taxon>Sphingobacteriia</taxon>
        <taxon>Sphingobacteriales</taxon>
        <taxon>Sphingobacteriaceae</taxon>
        <taxon>Sphingobacterium</taxon>
    </lineage>
</organism>
<dbReference type="Proteomes" id="UP000292855">
    <property type="component" value="Unassembled WGS sequence"/>
</dbReference>
<reference evidence="2 3" key="1">
    <citation type="submission" date="2019-02" db="EMBL/GenBank/DDBJ databases">
        <authorList>
            <person name="Li Y."/>
        </authorList>
    </citation>
    <scope>NUCLEOTIDE SEQUENCE [LARGE SCALE GENOMIC DNA]</scope>
    <source>
        <strain evidence="2 3">30C10-4-7</strain>
    </source>
</reference>